<evidence type="ECO:0000256" key="1">
    <source>
        <dbReference type="SAM" id="Coils"/>
    </source>
</evidence>
<dbReference type="PANTHER" id="PTHR35662:SF1">
    <property type="entry name" value="INTERACTOR OF HORMAD1 PROTEIN 1"/>
    <property type="match status" value="1"/>
</dbReference>
<feature type="region of interest" description="Disordered" evidence="2">
    <location>
        <begin position="66"/>
        <end position="88"/>
    </location>
</feature>
<feature type="compositionally biased region" description="Low complexity" evidence="2">
    <location>
        <begin position="76"/>
        <end position="87"/>
    </location>
</feature>
<dbReference type="GO" id="GO:0042138">
    <property type="term" value="P:meiotic DNA double-strand break formation"/>
    <property type="evidence" value="ECO:0007669"/>
    <property type="project" value="InterPro"/>
</dbReference>
<dbReference type="Pfam" id="PF15771">
    <property type="entry name" value="IHO1"/>
    <property type="match status" value="1"/>
</dbReference>
<keyword evidence="1" id="KW-0175">Coiled coil</keyword>
<accession>A0A8T0C0G7</accession>
<name>A0A8T0C0G7_SILME</name>
<sequence length="552" mass="62215">MKHPLATDTVILQEHGHMKPNIWNVKDVLNISMNSVGAKAGKGVATSDYSNLPDSQFLFGSQNWPENSQSFSQEISGQSRGSRQASQEINETKVSAIYHAKPTLFGDSKVSNISCGRAMGMLDRFEEEKRKAKETEILIGVRQLHESLENIKKSFLNCIDGSCDITRAAVAEGMDHLKKTIQEYFTTIKESIANQTELLMSQTQREIKDNEEKTSLALKDLSSLVSGLQQDLESLKLEQSKEQSLLTEILSLLGTIMTIHSTGTHPSPVCMIDSAVQTSPGLVAQFCFGSEEKPYKSMKLFSQPFNYSVKKVDQCICPFKKKSPGNLCRGGSFQFVSSQPFEKRRRIENERSDPNGWSYHLRSVTNSSPSPVATSAITAIVQDPKRIYMAKAPVHVEPVKSLIDMNTNKSANWTEVPREKKLPKRAQRSQNFRKKKKALILPQRRAALEHSHDEDQENRVPQSVVNTQQRTSKAVSAKQLPLQQQCTTRLMNTSDCGQHQDPWSWSESSNSSQVIVEYKPTEWKSVKPEQNSNTRQRQRVTWQLFDFISDSD</sequence>
<organism evidence="3 4">
    <name type="scientific">Silurus meridionalis</name>
    <name type="common">Southern catfish</name>
    <name type="synonym">Silurus soldatovi meridionalis</name>
    <dbReference type="NCBI Taxonomy" id="175797"/>
    <lineage>
        <taxon>Eukaryota</taxon>
        <taxon>Metazoa</taxon>
        <taxon>Chordata</taxon>
        <taxon>Craniata</taxon>
        <taxon>Vertebrata</taxon>
        <taxon>Euteleostomi</taxon>
        <taxon>Actinopterygii</taxon>
        <taxon>Neopterygii</taxon>
        <taxon>Teleostei</taxon>
        <taxon>Ostariophysi</taxon>
        <taxon>Siluriformes</taxon>
        <taxon>Siluridae</taxon>
        <taxon>Silurus</taxon>
    </lineage>
</organism>
<proteinExistence type="predicted"/>
<dbReference type="PANTHER" id="PTHR35662">
    <property type="entry name" value="INTERACTOR OF HORMAD1 PROTEIN 1"/>
    <property type="match status" value="1"/>
</dbReference>
<comment type="caution">
    <text evidence="3">The sequence shown here is derived from an EMBL/GenBank/DDBJ whole genome shotgun (WGS) entry which is preliminary data.</text>
</comment>
<evidence type="ECO:0000313" key="4">
    <source>
        <dbReference type="Proteomes" id="UP000606274"/>
    </source>
</evidence>
<feature type="compositionally biased region" description="Polar residues" evidence="2">
    <location>
        <begin position="66"/>
        <end position="75"/>
    </location>
</feature>
<dbReference type="Proteomes" id="UP000606274">
    <property type="component" value="Unassembled WGS sequence"/>
</dbReference>
<dbReference type="GO" id="GO:0000794">
    <property type="term" value="C:condensed nuclear chromosome"/>
    <property type="evidence" value="ECO:0007669"/>
    <property type="project" value="TreeGrafter"/>
</dbReference>
<evidence type="ECO:0000256" key="2">
    <source>
        <dbReference type="SAM" id="MobiDB-lite"/>
    </source>
</evidence>
<gene>
    <name evidence="3" type="ORF">HF521_000688</name>
</gene>
<evidence type="ECO:0008006" key="5">
    <source>
        <dbReference type="Google" id="ProtNLM"/>
    </source>
</evidence>
<protein>
    <recommendedName>
        <fullName evidence="5">Coiled-coil domain-containing protein 36</fullName>
    </recommendedName>
</protein>
<feature type="coiled-coil region" evidence="1">
    <location>
        <begin position="193"/>
        <end position="238"/>
    </location>
</feature>
<dbReference type="GO" id="GO:0007129">
    <property type="term" value="P:homologous chromosome pairing at meiosis"/>
    <property type="evidence" value="ECO:0007669"/>
    <property type="project" value="TreeGrafter"/>
</dbReference>
<dbReference type="InterPro" id="IPR031529">
    <property type="entry name" value="IHO1"/>
</dbReference>
<dbReference type="AlphaFoldDB" id="A0A8T0C0G7"/>
<reference evidence="3" key="1">
    <citation type="submission" date="2020-08" db="EMBL/GenBank/DDBJ databases">
        <title>Chromosome-level assembly of Southern catfish (Silurus meridionalis) provides insights into visual adaptation to the nocturnal and benthic lifestyles.</title>
        <authorList>
            <person name="Zhang Y."/>
            <person name="Wang D."/>
            <person name="Peng Z."/>
        </authorList>
    </citation>
    <scope>NUCLEOTIDE SEQUENCE</scope>
    <source>
        <strain evidence="3">SWU-2019-XX</strain>
        <tissue evidence="3">Muscle</tissue>
    </source>
</reference>
<dbReference type="GO" id="GO:0006310">
    <property type="term" value="P:DNA recombination"/>
    <property type="evidence" value="ECO:0007669"/>
    <property type="project" value="InterPro"/>
</dbReference>
<keyword evidence="4" id="KW-1185">Reference proteome</keyword>
<evidence type="ECO:0000313" key="3">
    <source>
        <dbReference type="EMBL" id="KAF7711677.1"/>
    </source>
</evidence>
<dbReference type="EMBL" id="JABFDY010000001">
    <property type="protein sequence ID" value="KAF7711677.1"/>
    <property type="molecule type" value="Genomic_DNA"/>
</dbReference>